<reference evidence="4 5" key="1">
    <citation type="submission" date="2019-04" db="EMBL/GenBank/DDBJ databases">
        <title>Sulfurimonas crateris sp. nov. a facultative anaerobic sulfur-oxidizing chemolithautotrophic bacterium isolated from a terrestrial mud vulcano.</title>
        <authorList>
            <person name="Ratnikova N.M."/>
            <person name="Slobodkin A.I."/>
            <person name="Merkel A.Y."/>
            <person name="Novikov A."/>
            <person name="Bonch-Osmolovskaya E.A."/>
            <person name="Slobodkina G.B."/>
        </authorList>
    </citation>
    <scope>NUCLEOTIDE SEQUENCE [LARGE SCALE GENOMIC DNA]</scope>
    <source>
        <strain evidence="4 5">SN118</strain>
    </source>
</reference>
<feature type="domain" description="Chorismate mutase" evidence="3">
    <location>
        <begin position="4"/>
        <end position="94"/>
    </location>
</feature>
<dbReference type="RefSeq" id="WP_137011605.1">
    <property type="nucleotide sequence ID" value="NZ_SZPX01000001.1"/>
</dbReference>
<dbReference type="SUPFAM" id="SSF48600">
    <property type="entry name" value="Chorismate mutase II"/>
    <property type="match status" value="1"/>
</dbReference>
<dbReference type="EMBL" id="SZPX01000001">
    <property type="protein sequence ID" value="TKI71107.1"/>
    <property type="molecule type" value="Genomic_DNA"/>
</dbReference>
<dbReference type="GO" id="GO:0004106">
    <property type="term" value="F:chorismate mutase activity"/>
    <property type="evidence" value="ECO:0007669"/>
    <property type="project" value="UniProtKB-EC"/>
</dbReference>
<dbReference type="InterPro" id="IPR036979">
    <property type="entry name" value="CM_dom_sf"/>
</dbReference>
<organism evidence="4 5">
    <name type="scientific">Sulfurimonas crateris</name>
    <dbReference type="NCBI Taxonomy" id="2574727"/>
    <lineage>
        <taxon>Bacteria</taxon>
        <taxon>Pseudomonadati</taxon>
        <taxon>Campylobacterota</taxon>
        <taxon>Epsilonproteobacteria</taxon>
        <taxon>Campylobacterales</taxon>
        <taxon>Sulfurimonadaceae</taxon>
        <taxon>Sulfurimonas</taxon>
    </lineage>
</organism>
<dbReference type="PANTHER" id="PTHR38041">
    <property type="entry name" value="CHORISMATE MUTASE"/>
    <property type="match status" value="1"/>
</dbReference>
<gene>
    <name evidence="4" type="ORF">FCU45_01615</name>
</gene>
<dbReference type="Proteomes" id="UP000309561">
    <property type="component" value="Unassembled WGS sequence"/>
</dbReference>
<dbReference type="Pfam" id="PF01817">
    <property type="entry name" value="CM_2"/>
    <property type="match status" value="1"/>
</dbReference>
<evidence type="ECO:0000256" key="2">
    <source>
        <dbReference type="ARBA" id="ARBA00023235"/>
    </source>
</evidence>
<dbReference type="OrthoDB" id="5334665at2"/>
<evidence type="ECO:0000256" key="1">
    <source>
        <dbReference type="ARBA" id="ARBA00012404"/>
    </source>
</evidence>
<dbReference type="PROSITE" id="PS51168">
    <property type="entry name" value="CHORISMATE_MUT_2"/>
    <property type="match status" value="1"/>
</dbReference>
<name>A0A4U2Z9T0_9BACT</name>
<keyword evidence="2" id="KW-0413">Isomerase</keyword>
<dbReference type="GO" id="GO:0009697">
    <property type="term" value="P:salicylic acid biosynthetic process"/>
    <property type="evidence" value="ECO:0007669"/>
    <property type="project" value="TreeGrafter"/>
</dbReference>
<comment type="caution">
    <text evidence="4">The sequence shown here is derived from an EMBL/GenBank/DDBJ whole genome shotgun (WGS) entry which is preliminary data.</text>
</comment>
<evidence type="ECO:0000313" key="5">
    <source>
        <dbReference type="Proteomes" id="UP000309561"/>
    </source>
</evidence>
<evidence type="ECO:0000259" key="3">
    <source>
        <dbReference type="PROSITE" id="PS51168"/>
    </source>
</evidence>
<keyword evidence="5" id="KW-1185">Reference proteome</keyword>
<dbReference type="GO" id="GO:0046417">
    <property type="term" value="P:chorismate metabolic process"/>
    <property type="evidence" value="ECO:0007669"/>
    <property type="project" value="InterPro"/>
</dbReference>
<dbReference type="AlphaFoldDB" id="A0A4U2Z9T0"/>
<protein>
    <recommendedName>
        <fullName evidence="1">chorismate mutase</fullName>
        <ecNumber evidence="1">5.4.99.5</ecNumber>
    </recommendedName>
</protein>
<proteinExistence type="predicted"/>
<dbReference type="InterPro" id="IPR002701">
    <property type="entry name" value="CM_II_prokaryot"/>
</dbReference>
<dbReference type="EC" id="5.4.99.5" evidence="1"/>
<dbReference type="Gene3D" id="1.20.59.10">
    <property type="entry name" value="Chorismate mutase"/>
    <property type="match status" value="1"/>
</dbReference>
<dbReference type="PANTHER" id="PTHR38041:SF1">
    <property type="entry name" value="CHORISMATE MUTASE"/>
    <property type="match status" value="1"/>
</dbReference>
<sequence>MSKVKKCNSLEEVRTEIDKIDDEIVNLISKRSHLVRQAASFKNSIEEVKADDRVDYILQKVRHSAIQADVSPNMISDLFKIMINEMVETEISEFRNTQTF</sequence>
<evidence type="ECO:0000313" key="4">
    <source>
        <dbReference type="EMBL" id="TKI71107.1"/>
    </source>
</evidence>
<dbReference type="SMART" id="SM00830">
    <property type="entry name" value="CM_2"/>
    <property type="match status" value="1"/>
</dbReference>
<accession>A0A4U2Z9T0</accession>
<dbReference type="InterPro" id="IPR051331">
    <property type="entry name" value="Chorismate_mutase-related"/>
</dbReference>
<dbReference type="InterPro" id="IPR036263">
    <property type="entry name" value="Chorismate_II_sf"/>
</dbReference>